<protein>
    <submittedName>
        <fullName evidence="5">Leucine-rich repeat domain-containing protein</fullName>
    </submittedName>
</protein>
<sequence>MTNLRSVYFNQLNVANETLVIPSEFFRYNKRLEKLTITDCNLQTLPDSLFCDNPYIQVINISRNSLRNLNFDGSSTPKCNNNAEQLIIFDSSYNKIQFIADNDLSRFVAIRQLLLAHNQIDNINRNVLKTCTLLQQLHINNNYIKELPIMPETLIHLDVAYNRLSIIPATIANLPNLLFLNISGNAIDANTPFSMQASTLESIDLSRNRFEVIPENLFANSCARLQHLFMSNNRITQLEPRIFQNYTNLITVSFSWSF</sequence>
<keyword evidence="2" id="KW-0677">Repeat</keyword>
<name>A0A0N5CW91_THECL</name>
<dbReference type="OMA" id="PYIQVIN"/>
<keyword evidence="1" id="KW-0433">Leucine-rich repeat</keyword>
<dbReference type="Pfam" id="PF13306">
    <property type="entry name" value="LRR_5"/>
    <property type="match status" value="1"/>
</dbReference>
<dbReference type="InterPro" id="IPR001611">
    <property type="entry name" value="Leu-rich_rpt"/>
</dbReference>
<evidence type="ECO:0000256" key="2">
    <source>
        <dbReference type="ARBA" id="ARBA00022737"/>
    </source>
</evidence>
<accession>A0A0N5CW91</accession>
<dbReference type="InterPro" id="IPR003591">
    <property type="entry name" value="Leu-rich_rpt_typical-subtyp"/>
</dbReference>
<reference evidence="3 4" key="2">
    <citation type="submission" date="2018-11" db="EMBL/GenBank/DDBJ databases">
        <authorList>
            <consortium name="Pathogen Informatics"/>
        </authorList>
    </citation>
    <scope>NUCLEOTIDE SEQUENCE [LARGE SCALE GENOMIC DNA]</scope>
</reference>
<dbReference type="SMART" id="SM00369">
    <property type="entry name" value="LRR_TYP"/>
    <property type="match status" value="4"/>
</dbReference>
<dbReference type="OrthoDB" id="2015831at2759"/>
<evidence type="ECO:0000313" key="5">
    <source>
        <dbReference type="WBParaSite" id="TCLT_0000460701-mRNA-1"/>
    </source>
</evidence>
<dbReference type="PROSITE" id="PS51450">
    <property type="entry name" value="LRR"/>
    <property type="match status" value="1"/>
</dbReference>
<dbReference type="STRING" id="103827.A0A0N5CW91"/>
<dbReference type="AlphaFoldDB" id="A0A0N5CW91"/>
<proteinExistence type="predicted"/>
<dbReference type="PANTHER" id="PTHR45712">
    <property type="entry name" value="AGAP008170-PA"/>
    <property type="match status" value="1"/>
</dbReference>
<dbReference type="InterPro" id="IPR026906">
    <property type="entry name" value="LRR_5"/>
</dbReference>
<reference evidence="5" key="1">
    <citation type="submission" date="2016-04" db="UniProtKB">
        <authorList>
            <consortium name="WormBaseParasite"/>
        </authorList>
    </citation>
    <scope>IDENTIFICATION</scope>
</reference>
<dbReference type="PANTHER" id="PTHR45712:SF22">
    <property type="entry name" value="INSULIN-LIKE GROWTH FACTOR-BINDING PROTEIN COMPLEX ACID LABILE SUBUNIT"/>
    <property type="match status" value="1"/>
</dbReference>
<evidence type="ECO:0000256" key="1">
    <source>
        <dbReference type="ARBA" id="ARBA00022614"/>
    </source>
</evidence>
<dbReference type="EMBL" id="UYYF01004295">
    <property type="protein sequence ID" value="VDN01737.1"/>
    <property type="molecule type" value="Genomic_DNA"/>
</dbReference>
<dbReference type="Pfam" id="PF00560">
    <property type="entry name" value="LRR_1"/>
    <property type="match status" value="1"/>
</dbReference>
<evidence type="ECO:0000313" key="3">
    <source>
        <dbReference type="EMBL" id="VDN01737.1"/>
    </source>
</evidence>
<dbReference type="Gene3D" id="3.80.10.10">
    <property type="entry name" value="Ribonuclease Inhibitor"/>
    <property type="match status" value="2"/>
</dbReference>
<dbReference type="Pfam" id="PF13855">
    <property type="entry name" value="LRR_8"/>
    <property type="match status" value="1"/>
</dbReference>
<keyword evidence="4" id="KW-1185">Reference proteome</keyword>
<organism evidence="5">
    <name type="scientific">Thelazia callipaeda</name>
    <name type="common">Oriental eyeworm</name>
    <name type="synonym">Parasitic nematode</name>
    <dbReference type="NCBI Taxonomy" id="103827"/>
    <lineage>
        <taxon>Eukaryota</taxon>
        <taxon>Metazoa</taxon>
        <taxon>Ecdysozoa</taxon>
        <taxon>Nematoda</taxon>
        <taxon>Chromadorea</taxon>
        <taxon>Rhabditida</taxon>
        <taxon>Spirurina</taxon>
        <taxon>Spiruromorpha</taxon>
        <taxon>Thelazioidea</taxon>
        <taxon>Thelaziidae</taxon>
        <taxon>Thelazia</taxon>
    </lineage>
</organism>
<dbReference type="WBParaSite" id="TCLT_0000460701-mRNA-1">
    <property type="protein sequence ID" value="TCLT_0000460701-mRNA-1"/>
    <property type="gene ID" value="TCLT_0000460701"/>
</dbReference>
<dbReference type="InterPro" id="IPR050333">
    <property type="entry name" value="SLRP"/>
</dbReference>
<dbReference type="Proteomes" id="UP000276776">
    <property type="component" value="Unassembled WGS sequence"/>
</dbReference>
<dbReference type="SUPFAM" id="SSF52058">
    <property type="entry name" value="L domain-like"/>
    <property type="match status" value="1"/>
</dbReference>
<evidence type="ECO:0000313" key="4">
    <source>
        <dbReference type="Proteomes" id="UP000276776"/>
    </source>
</evidence>
<gene>
    <name evidence="3" type="ORF">TCLT_LOCUS4596</name>
</gene>
<dbReference type="InterPro" id="IPR032675">
    <property type="entry name" value="LRR_dom_sf"/>
</dbReference>
<dbReference type="SMART" id="SM00364">
    <property type="entry name" value="LRR_BAC"/>
    <property type="match status" value="3"/>
</dbReference>